<dbReference type="SUPFAM" id="SSF50729">
    <property type="entry name" value="PH domain-like"/>
    <property type="match status" value="2"/>
</dbReference>
<evidence type="ECO:0000256" key="1">
    <source>
        <dbReference type="SAM" id="MobiDB-lite"/>
    </source>
</evidence>
<feature type="region of interest" description="Disordered" evidence="1">
    <location>
        <begin position="386"/>
        <end position="407"/>
    </location>
</feature>
<dbReference type="EMBL" id="HBKN01035822">
    <property type="protein sequence ID" value="CAE2322106.1"/>
    <property type="molecule type" value="Transcribed_RNA"/>
</dbReference>
<dbReference type="PROSITE" id="PS50105">
    <property type="entry name" value="SAM_DOMAIN"/>
    <property type="match status" value="1"/>
</dbReference>
<dbReference type="InterPro" id="IPR011993">
    <property type="entry name" value="PH-like_dom_sf"/>
</dbReference>
<dbReference type="Pfam" id="PF07647">
    <property type="entry name" value="SAM_2"/>
    <property type="match status" value="1"/>
</dbReference>
<dbReference type="Gene3D" id="2.30.29.30">
    <property type="entry name" value="Pleckstrin-homology domain (PH domain)/Phosphotyrosine-binding domain (PTB)"/>
    <property type="match status" value="2"/>
</dbReference>
<gene>
    <name evidence="4" type="ORF">GTHE00462_LOCUS27959</name>
</gene>
<feature type="region of interest" description="Disordered" evidence="1">
    <location>
        <begin position="287"/>
        <end position="337"/>
    </location>
</feature>
<accession>A0A7S4UPT6</accession>
<dbReference type="SMART" id="SM00233">
    <property type="entry name" value="PH"/>
    <property type="match status" value="2"/>
</dbReference>
<evidence type="ECO:0000259" key="3">
    <source>
        <dbReference type="PROSITE" id="PS50105"/>
    </source>
</evidence>
<feature type="compositionally biased region" description="Basic and acidic residues" evidence="1">
    <location>
        <begin position="318"/>
        <end position="330"/>
    </location>
</feature>
<dbReference type="PROSITE" id="PS50003">
    <property type="entry name" value="PH_DOMAIN"/>
    <property type="match status" value="1"/>
</dbReference>
<dbReference type="InterPro" id="IPR001849">
    <property type="entry name" value="PH_domain"/>
</dbReference>
<reference evidence="4" key="1">
    <citation type="submission" date="2021-01" db="EMBL/GenBank/DDBJ databases">
        <authorList>
            <person name="Corre E."/>
            <person name="Pelletier E."/>
            <person name="Niang G."/>
            <person name="Scheremetjew M."/>
            <person name="Finn R."/>
            <person name="Kale V."/>
            <person name="Holt S."/>
            <person name="Cochrane G."/>
            <person name="Meng A."/>
            <person name="Brown T."/>
            <person name="Cohen L."/>
        </authorList>
    </citation>
    <scope>NUCLEOTIDE SEQUENCE</scope>
    <source>
        <strain evidence="4">CCMP 2712</strain>
    </source>
</reference>
<dbReference type="InterPro" id="IPR013761">
    <property type="entry name" value="SAM/pointed_sf"/>
</dbReference>
<dbReference type="Pfam" id="PF00169">
    <property type="entry name" value="PH"/>
    <property type="match status" value="1"/>
</dbReference>
<dbReference type="AlphaFoldDB" id="A0A7S4UPT6"/>
<dbReference type="InterPro" id="IPR001660">
    <property type="entry name" value="SAM"/>
</dbReference>
<dbReference type="InterPro" id="IPR051707">
    <property type="entry name" value="PI-Interact_SigTrans_Reg"/>
</dbReference>
<feature type="domain" description="SAM" evidence="3">
    <location>
        <begin position="212"/>
        <end position="286"/>
    </location>
</feature>
<dbReference type="PANTHER" id="PTHR14336">
    <property type="entry name" value="TANDEM PH DOMAIN CONTAINING PROTEIN"/>
    <property type="match status" value="1"/>
</dbReference>
<dbReference type="SUPFAM" id="SSF47769">
    <property type="entry name" value="SAM/Pointed domain"/>
    <property type="match status" value="1"/>
</dbReference>
<evidence type="ECO:0008006" key="5">
    <source>
        <dbReference type="Google" id="ProtNLM"/>
    </source>
</evidence>
<feature type="domain" description="PH" evidence="2">
    <location>
        <begin position="457"/>
        <end position="561"/>
    </location>
</feature>
<organism evidence="4">
    <name type="scientific">Guillardia theta</name>
    <name type="common">Cryptophyte</name>
    <name type="synonym">Cryptomonas phi</name>
    <dbReference type="NCBI Taxonomy" id="55529"/>
    <lineage>
        <taxon>Eukaryota</taxon>
        <taxon>Cryptophyceae</taxon>
        <taxon>Pyrenomonadales</taxon>
        <taxon>Geminigeraceae</taxon>
        <taxon>Guillardia</taxon>
    </lineage>
</organism>
<evidence type="ECO:0000313" key="4">
    <source>
        <dbReference type="EMBL" id="CAE2322106.1"/>
    </source>
</evidence>
<evidence type="ECO:0000259" key="2">
    <source>
        <dbReference type="PROSITE" id="PS50003"/>
    </source>
</evidence>
<sequence>MKSPETPIQNLVLQLRGGSLFSSCFSGCCSGPPRAKKAGRDQPAAVDAHLNKEGESNAILHGEIETGNLSYPSSKSYHDDVLAEDWIFLQDSSKFISSWNRRYTSLKHGVLCFHMAGAQSEPFGKVPLMNSVAEASDFTSLLFGRSFQYGITLRISRAVLDAVRNLLPLCLPSKVYCLAFNDAHSRDLWLQKIRYCGNSHLQCHPHPSIINMDYRGVDRWLREVLQSLSEKVGPFDVNEVRQKFKENLISGESLVFLSNEDLKDLGIKQVGLRIIIVNAIKHSVKHSSFMPHPQRGHDDVLLPGRGIQSGQPGGGADMEGKESQEGEIRRLPQQSWTQSVLQSISDVTLKSFRSDKACPPDPNSAALNAMVDSAKRTYSIRSVANKSSAEAANEEEEQGKNTSGAGGGMKGLLLALETIRNVSGIHVTKGQGSLPFNKDELSSAPWVPNEEGKSSRVIFAQGWLWKQDSDWTRRWRRRWFVLEDSDGLHMSYYDDASLRRRLGAIPLVNGTLNTFCHESAAFAFCIQMGREVDARHSLYLLAADQEDIRDSWIRLISPLLGG</sequence>
<name>A0A7S4UPT6_GUITH</name>
<dbReference type="Gene3D" id="1.10.150.50">
    <property type="entry name" value="Transcription Factor, Ets-1"/>
    <property type="match status" value="1"/>
</dbReference>
<protein>
    <recommendedName>
        <fullName evidence="5">PH domain-containing protein</fullName>
    </recommendedName>
</protein>
<proteinExistence type="predicted"/>